<dbReference type="AlphaFoldDB" id="A0AAU7JSZ7"/>
<proteinExistence type="predicted"/>
<sequence>MSTVYELRVGGHLDPHWSAHLGGLTVCHERDGTSTLTGPLVDQAALHGVLAGLRDLGASILLVRALPDGCEEVGDASSARSDRVGPPWNG</sequence>
<evidence type="ECO:0000313" key="1">
    <source>
        <dbReference type="EMBL" id="XBO43199.1"/>
    </source>
</evidence>
<reference evidence="1" key="1">
    <citation type="submission" date="2024-05" db="EMBL/GenBank/DDBJ databases">
        <authorList>
            <person name="Kim S."/>
            <person name="Heo J."/>
            <person name="Choi H."/>
            <person name="Choi Y."/>
            <person name="Kwon S.-W."/>
            <person name="Kim Y."/>
        </authorList>
    </citation>
    <scope>NUCLEOTIDE SEQUENCE</scope>
    <source>
        <strain evidence="1">KACC 23699</strain>
    </source>
</reference>
<dbReference type="EMBL" id="CP157483">
    <property type="protein sequence ID" value="XBO43199.1"/>
    <property type="molecule type" value="Genomic_DNA"/>
</dbReference>
<gene>
    <name evidence="1" type="ORF">ABEG17_16780</name>
</gene>
<protein>
    <submittedName>
        <fullName evidence="1">Uncharacterized protein</fullName>
    </submittedName>
</protein>
<name>A0AAU7JSZ7_9MICO</name>
<dbReference type="RefSeq" id="WP_406830628.1">
    <property type="nucleotide sequence ID" value="NZ_CP157483.1"/>
</dbReference>
<organism evidence="1">
    <name type="scientific">Pedococcus sp. KACC 23699</name>
    <dbReference type="NCBI Taxonomy" id="3149228"/>
    <lineage>
        <taxon>Bacteria</taxon>
        <taxon>Bacillati</taxon>
        <taxon>Actinomycetota</taxon>
        <taxon>Actinomycetes</taxon>
        <taxon>Micrococcales</taxon>
        <taxon>Intrasporangiaceae</taxon>
        <taxon>Pedococcus</taxon>
    </lineage>
</organism>
<accession>A0AAU7JSZ7</accession>